<dbReference type="VEuPathDB" id="CryptoDB:Vbra_16143"/>
<evidence type="ECO:0000313" key="2">
    <source>
        <dbReference type="EMBL" id="CEM17886.1"/>
    </source>
</evidence>
<evidence type="ECO:0000313" key="3">
    <source>
        <dbReference type="Proteomes" id="UP000041254"/>
    </source>
</evidence>
<sequence>MGDAAQGAAPYVEFLPPLEDPPAEETADLPVTKKELWDFRRQMRDDTSKVIHHCNDLVASREQEVAAFAHALRDLQTRFEELEMSIEGRRVSAYLKARESLVIRRHLSRICPKDPNKDIDFSSQEVHRINWAEAKKIDSTALETSIHNGWNDLSASADPQDKQTALNLHRLLQEINHDKCRHQGVHTGKESILAFLQHDERTAAAPPQISRPYQLHMLEYKDKSGVKLADTVAGLEKALKQDRVAGGGQTLHHLDSKSVSRTQGRQKVRRSLSQLQSRWR</sequence>
<keyword evidence="3" id="KW-1185">Reference proteome</keyword>
<feature type="region of interest" description="Disordered" evidence="1">
    <location>
        <begin position="244"/>
        <end position="280"/>
    </location>
</feature>
<dbReference type="EMBL" id="CDMY01000499">
    <property type="protein sequence ID" value="CEM17886.1"/>
    <property type="molecule type" value="Genomic_DNA"/>
</dbReference>
<organism evidence="2 3">
    <name type="scientific">Vitrella brassicaformis (strain CCMP3155)</name>
    <dbReference type="NCBI Taxonomy" id="1169540"/>
    <lineage>
        <taxon>Eukaryota</taxon>
        <taxon>Sar</taxon>
        <taxon>Alveolata</taxon>
        <taxon>Colpodellida</taxon>
        <taxon>Vitrellaceae</taxon>
        <taxon>Vitrella</taxon>
    </lineage>
</organism>
<feature type="compositionally biased region" description="Low complexity" evidence="1">
    <location>
        <begin position="271"/>
        <end position="280"/>
    </location>
</feature>
<gene>
    <name evidence="2" type="ORF">Vbra_16143</name>
</gene>
<name>A0A0G4FU93_VITBC</name>
<feature type="region of interest" description="Disordered" evidence="1">
    <location>
        <begin position="1"/>
        <end position="26"/>
    </location>
</feature>
<proteinExistence type="predicted"/>
<dbReference type="Proteomes" id="UP000041254">
    <property type="component" value="Unassembled WGS sequence"/>
</dbReference>
<evidence type="ECO:0000256" key="1">
    <source>
        <dbReference type="SAM" id="MobiDB-lite"/>
    </source>
</evidence>
<reference evidence="2 3" key="1">
    <citation type="submission" date="2014-11" db="EMBL/GenBank/DDBJ databases">
        <authorList>
            <person name="Zhu J."/>
            <person name="Qi W."/>
            <person name="Song R."/>
        </authorList>
    </citation>
    <scope>NUCLEOTIDE SEQUENCE [LARGE SCALE GENOMIC DNA]</scope>
</reference>
<dbReference type="AlphaFoldDB" id="A0A0G4FU93"/>
<dbReference type="InParanoid" id="A0A0G4FU93"/>
<accession>A0A0G4FU93</accession>
<protein>
    <submittedName>
        <fullName evidence="2">Uncharacterized protein</fullName>
    </submittedName>
</protein>